<sequence length="152" mass="15943">MTTITRTTITRTTMKRTVLAATVAVAAGVIGSGPAGAFPGVPGLPAPHPAAAVRLADWYGTAWSVTFVAPNNGAFMLTHDHGGSPVVLEQRSVKYRQKVGTPWKQLAVAPPGSGPVWGQWSTLTGYDGKQFRLCRLAPDGKQCTAYSGIIVP</sequence>
<protein>
    <recommendedName>
        <fullName evidence="4">Secreted protein</fullName>
    </recommendedName>
</protein>
<proteinExistence type="predicted"/>
<dbReference type="EMBL" id="BAAAVS010000016">
    <property type="protein sequence ID" value="GAA3029106.1"/>
    <property type="molecule type" value="Genomic_DNA"/>
</dbReference>
<keyword evidence="1" id="KW-0732">Signal</keyword>
<evidence type="ECO:0008006" key="4">
    <source>
        <dbReference type="Google" id="ProtNLM"/>
    </source>
</evidence>
<name>A0ABP6L0P3_9ACTN</name>
<feature type="chain" id="PRO_5046414469" description="Secreted protein" evidence="1">
    <location>
        <begin position="38"/>
        <end position="152"/>
    </location>
</feature>
<comment type="caution">
    <text evidence="2">The sequence shown here is derived from an EMBL/GenBank/DDBJ whole genome shotgun (WGS) entry which is preliminary data.</text>
</comment>
<evidence type="ECO:0000256" key="1">
    <source>
        <dbReference type="SAM" id="SignalP"/>
    </source>
</evidence>
<organism evidence="2 3">
    <name type="scientific">Gordonia defluvii</name>
    <dbReference type="NCBI Taxonomy" id="283718"/>
    <lineage>
        <taxon>Bacteria</taxon>
        <taxon>Bacillati</taxon>
        <taxon>Actinomycetota</taxon>
        <taxon>Actinomycetes</taxon>
        <taxon>Mycobacteriales</taxon>
        <taxon>Gordoniaceae</taxon>
        <taxon>Gordonia</taxon>
    </lineage>
</organism>
<reference evidence="3" key="1">
    <citation type="journal article" date="2019" name="Int. J. Syst. Evol. Microbiol.">
        <title>The Global Catalogue of Microorganisms (GCM) 10K type strain sequencing project: providing services to taxonomists for standard genome sequencing and annotation.</title>
        <authorList>
            <consortium name="The Broad Institute Genomics Platform"/>
            <consortium name="The Broad Institute Genome Sequencing Center for Infectious Disease"/>
            <person name="Wu L."/>
            <person name="Ma J."/>
        </authorList>
    </citation>
    <scope>NUCLEOTIDE SEQUENCE [LARGE SCALE GENOMIC DNA]</scope>
    <source>
        <strain evidence="3">JCM 14234</strain>
    </source>
</reference>
<keyword evidence="3" id="KW-1185">Reference proteome</keyword>
<evidence type="ECO:0000313" key="3">
    <source>
        <dbReference type="Proteomes" id="UP001501035"/>
    </source>
</evidence>
<evidence type="ECO:0000313" key="2">
    <source>
        <dbReference type="EMBL" id="GAA3029106.1"/>
    </source>
</evidence>
<gene>
    <name evidence="2" type="ORF">GCM10010528_08390</name>
</gene>
<dbReference type="Proteomes" id="UP001501035">
    <property type="component" value="Unassembled WGS sequence"/>
</dbReference>
<feature type="signal peptide" evidence="1">
    <location>
        <begin position="1"/>
        <end position="37"/>
    </location>
</feature>
<accession>A0ABP6L0P3</accession>